<organism evidence="2 3">
    <name type="scientific">Rhizopus delemar (strain RA 99-880 / ATCC MYA-4621 / FGSC 9543 / NRRL 43880)</name>
    <name type="common">Mucormycosis agent</name>
    <name type="synonym">Rhizopus arrhizus var. delemar</name>
    <dbReference type="NCBI Taxonomy" id="246409"/>
    <lineage>
        <taxon>Eukaryota</taxon>
        <taxon>Fungi</taxon>
        <taxon>Fungi incertae sedis</taxon>
        <taxon>Mucoromycota</taxon>
        <taxon>Mucoromycotina</taxon>
        <taxon>Mucoromycetes</taxon>
        <taxon>Mucorales</taxon>
        <taxon>Mucorineae</taxon>
        <taxon>Rhizopodaceae</taxon>
        <taxon>Rhizopus</taxon>
    </lineage>
</organism>
<dbReference type="Proteomes" id="UP000009138">
    <property type="component" value="Unassembled WGS sequence"/>
</dbReference>
<gene>
    <name evidence="2" type="ORF">RO3G_10521</name>
</gene>
<dbReference type="RefSeq" id="XP_067521207.1">
    <property type="nucleotide sequence ID" value="XM_067665106.1"/>
</dbReference>
<dbReference type="GeneID" id="93617487"/>
<dbReference type="InParanoid" id="I1CBI1"/>
<keyword evidence="3" id="KW-1185">Reference proteome</keyword>
<evidence type="ECO:0000256" key="1">
    <source>
        <dbReference type="SAM" id="MobiDB-lite"/>
    </source>
</evidence>
<reference evidence="2 3" key="1">
    <citation type="journal article" date="2009" name="PLoS Genet.">
        <title>Genomic analysis of the basal lineage fungus Rhizopus oryzae reveals a whole-genome duplication.</title>
        <authorList>
            <person name="Ma L.-J."/>
            <person name="Ibrahim A.S."/>
            <person name="Skory C."/>
            <person name="Grabherr M.G."/>
            <person name="Burger G."/>
            <person name="Butler M."/>
            <person name="Elias M."/>
            <person name="Idnurm A."/>
            <person name="Lang B.F."/>
            <person name="Sone T."/>
            <person name="Abe A."/>
            <person name="Calvo S.E."/>
            <person name="Corrochano L.M."/>
            <person name="Engels R."/>
            <person name="Fu J."/>
            <person name="Hansberg W."/>
            <person name="Kim J.-M."/>
            <person name="Kodira C.D."/>
            <person name="Koehrsen M.J."/>
            <person name="Liu B."/>
            <person name="Miranda-Saavedra D."/>
            <person name="O'Leary S."/>
            <person name="Ortiz-Castellanos L."/>
            <person name="Poulter R."/>
            <person name="Rodriguez-Romero J."/>
            <person name="Ruiz-Herrera J."/>
            <person name="Shen Y.-Q."/>
            <person name="Zeng Q."/>
            <person name="Galagan J."/>
            <person name="Birren B.W."/>
            <person name="Cuomo C.A."/>
            <person name="Wickes B.L."/>
        </authorList>
    </citation>
    <scope>NUCLEOTIDE SEQUENCE [LARGE SCALE GENOMIC DNA]</scope>
    <source>
        <strain evidence="3">RA 99-880 / ATCC MYA-4621 / FGSC 9543 / NRRL 43880</strain>
    </source>
</reference>
<accession>I1CBI1</accession>
<dbReference type="EMBL" id="CH476739">
    <property type="protein sequence ID" value="EIE85811.1"/>
    <property type="molecule type" value="Genomic_DNA"/>
</dbReference>
<sequence>MVFLGREYSLNQLVEKSCGSTRHQDIQILEKDEEEHYTNVQKQRGVHQKHLGQRPDHLAS</sequence>
<name>I1CBI1_RHIO9</name>
<dbReference type="AlphaFoldDB" id="I1CBI1"/>
<evidence type="ECO:0000313" key="3">
    <source>
        <dbReference type="Proteomes" id="UP000009138"/>
    </source>
</evidence>
<proteinExistence type="predicted"/>
<dbReference type="VEuPathDB" id="FungiDB:RO3G_10521"/>
<protein>
    <submittedName>
        <fullName evidence="2">Uncharacterized protein</fullName>
    </submittedName>
</protein>
<evidence type="ECO:0000313" key="2">
    <source>
        <dbReference type="EMBL" id="EIE85811.1"/>
    </source>
</evidence>
<feature type="region of interest" description="Disordered" evidence="1">
    <location>
        <begin position="36"/>
        <end position="60"/>
    </location>
</feature>